<evidence type="ECO:0000256" key="8">
    <source>
        <dbReference type="SAM" id="Phobius"/>
    </source>
</evidence>
<dbReference type="OrthoDB" id="8827178at2"/>
<evidence type="ECO:0000256" key="6">
    <source>
        <dbReference type="ARBA" id="ARBA00022989"/>
    </source>
</evidence>
<dbReference type="GO" id="GO:0005886">
    <property type="term" value="C:plasma membrane"/>
    <property type="evidence" value="ECO:0007669"/>
    <property type="project" value="UniProtKB-SubCell"/>
</dbReference>
<evidence type="ECO:0000256" key="7">
    <source>
        <dbReference type="ARBA" id="ARBA00023136"/>
    </source>
</evidence>
<sequence>MSAIVVVLAVLFTCAIGYAGYRVYRKPRIIASIKRVDSLHPVPRKLSNDERAAIERYFQVNKYLQQTSPQATPLPESGSLALTAQSDNIYAVTHAITRYGLASDAPHKWRYFLDSTEVHLPPLWEQYIADDNYVELIKTDSIPLVISLNGHSLVDYLYAAPLVAPSAPQLMPNSSMREQENEQVELLDIRKETPQEHAVNRTAGIREAALFSLVLILMFLSLLAPVSVVPWLAAAAVIFAVWGGWHLFRRPSERSRQDIHCLRGTPKRWGLFGESDQGRMSSVSLGIIDLIYPPHWQPFIDADLGKKTDVDIYVNRQVVRQGRFLSLHHEMINFPVQRYLKNLILLCSSALVLCLLQAYVPLALPLKLSMAWLQGAQHVQAIDVDTMEKADLRIGDALNAKGNGMCLVDSGPPNGPGTPFMPFDCSGIYWNKAAPLPLPDSDTVEKAEALLTTAKLQLHPVQSTDGKINPGLASAIQKSGMTLLDNFSDIVLKTDALCHDEGDCLRLKSALVNLANGKNWPAIVKRAHNGSLRGINVLLRPVSAANLENLIANATSSFIVSETRSAINTLNSPSPGGFLIRSDEGNTLVNHPQPSGSLYDYSGIEQWRELQRRSSMLLHTPFQAQGIITHLGTDANGTRHISLRSEPDMVTIWRFIGTSLLLLVVVVSIVVNGVLLIKRLRKSRHRTRDIQRYYESCFNPDLPEARLK</sequence>
<name>A0A4R3YR04_9GAMM</name>
<accession>A0A4R3YR04</accession>
<evidence type="ECO:0000256" key="2">
    <source>
        <dbReference type="ARBA" id="ARBA00009494"/>
    </source>
</evidence>
<comment type="subcellular location">
    <subcellularLocation>
        <location evidence="1">Cell inner membrane</location>
        <topology evidence="1">Multi-pass membrane protein</topology>
    </subcellularLocation>
</comment>
<comment type="caution">
    <text evidence="9">The sequence shown here is derived from an EMBL/GenBank/DDBJ whole genome shotgun (WGS) entry which is preliminary data.</text>
</comment>
<evidence type="ECO:0000256" key="3">
    <source>
        <dbReference type="ARBA" id="ARBA00022475"/>
    </source>
</evidence>
<dbReference type="Proteomes" id="UP000295719">
    <property type="component" value="Unassembled WGS sequence"/>
</dbReference>
<feature type="transmembrane region" description="Helical" evidence="8">
    <location>
        <begin position="231"/>
        <end position="248"/>
    </location>
</feature>
<dbReference type="EMBL" id="SMCR01000008">
    <property type="protein sequence ID" value="TCV93664.1"/>
    <property type="molecule type" value="Genomic_DNA"/>
</dbReference>
<dbReference type="AlphaFoldDB" id="A0A4R3YR04"/>
<dbReference type="InterPro" id="IPR010771">
    <property type="entry name" value="IgaA"/>
</dbReference>
<feature type="transmembrane region" description="Helical" evidence="8">
    <location>
        <begin position="339"/>
        <end position="360"/>
    </location>
</feature>
<keyword evidence="3" id="KW-1003">Cell membrane</keyword>
<proteinExistence type="inferred from homology"/>
<keyword evidence="4" id="KW-0997">Cell inner membrane</keyword>
<evidence type="ECO:0000313" key="10">
    <source>
        <dbReference type="Proteomes" id="UP000295719"/>
    </source>
</evidence>
<reference evidence="9 10" key="1">
    <citation type="submission" date="2019-03" db="EMBL/GenBank/DDBJ databases">
        <title>Genomic Encyclopedia of Type Strains, Phase IV (KMG-IV): sequencing the most valuable type-strain genomes for metagenomic binning, comparative biology and taxonomic classification.</title>
        <authorList>
            <person name="Goeker M."/>
        </authorList>
    </citation>
    <scope>NUCLEOTIDE SEQUENCE [LARGE SCALE GENOMIC DNA]</scope>
    <source>
        <strain evidence="9 10">DSM 19580</strain>
    </source>
</reference>
<feature type="transmembrane region" description="Helical" evidence="8">
    <location>
        <begin position="208"/>
        <end position="225"/>
    </location>
</feature>
<evidence type="ECO:0000313" key="9">
    <source>
        <dbReference type="EMBL" id="TCV93664.1"/>
    </source>
</evidence>
<evidence type="ECO:0000256" key="4">
    <source>
        <dbReference type="ARBA" id="ARBA00022519"/>
    </source>
</evidence>
<comment type="similarity">
    <text evidence="2">Belongs to the IgaA family.</text>
</comment>
<dbReference type="RefSeq" id="WP_131866408.1">
    <property type="nucleotide sequence ID" value="NZ_SMCR01000008.1"/>
</dbReference>
<feature type="transmembrane region" description="Helical" evidence="8">
    <location>
        <begin position="652"/>
        <end position="677"/>
    </location>
</feature>
<evidence type="ECO:0000256" key="1">
    <source>
        <dbReference type="ARBA" id="ARBA00004429"/>
    </source>
</evidence>
<evidence type="ECO:0000256" key="5">
    <source>
        <dbReference type="ARBA" id="ARBA00022692"/>
    </source>
</evidence>
<keyword evidence="10" id="KW-1185">Reference proteome</keyword>
<gene>
    <name evidence="9" type="ORF">EDC52_10846</name>
</gene>
<dbReference type="Pfam" id="PF07095">
    <property type="entry name" value="IgaA"/>
    <property type="match status" value="1"/>
</dbReference>
<organism evidence="9 10">
    <name type="scientific">Biostraticola tofi</name>
    <dbReference type="NCBI Taxonomy" id="466109"/>
    <lineage>
        <taxon>Bacteria</taxon>
        <taxon>Pseudomonadati</taxon>
        <taxon>Pseudomonadota</taxon>
        <taxon>Gammaproteobacteria</taxon>
        <taxon>Enterobacterales</taxon>
        <taxon>Bruguierivoracaceae</taxon>
        <taxon>Biostraticola</taxon>
    </lineage>
</organism>
<keyword evidence="5 8" id="KW-0812">Transmembrane</keyword>
<keyword evidence="6 8" id="KW-1133">Transmembrane helix</keyword>
<feature type="transmembrane region" description="Helical" evidence="8">
    <location>
        <begin position="6"/>
        <end position="24"/>
    </location>
</feature>
<protein>
    <submittedName>
        <fullName evidence="9">Intracellular growth attenuator protein IgaA</fullName>
    </submittedName>
</protein>
<keyword evidence="7 8" id="KW-0472">Membrane</keyword>